<gene>
    <name evidence="1" type="ORF">MGALLINA_04840</name>
</gene>
<reference evidence="1 2" key="1">
    <citation type="submission" date="2016-03" db="EMBL/GenBank/DDBJ databases">
        <title>Genome sequence of Mycoplasma gallinarum strain Mgn_IPT.</title>
        <authorList>
            <person name="Yacoub E."/>
            <person name="Sirand-Pugnet P."/>
            <person name="Barre A."/>
            <person name="Maurier F."/>
            <person name="Blanchard A."/>
            <person name="Ben Abdelmoumen B.M."/>
        </authorList>
    </citation>
    <scope>NUCLEOTIDE SEQUENCE [LARGE SCALE GENOMIC DNA]</scope>
    <source>
        <strain evidence="1 2">Mgn_IPT</strain>
    </source>
</reference>
<dbReference type="STRING" id="29557.MGALLINA_04840"/>
<name>A0A168R9X9_9BACT</name>
<protein>
    <submittedName>
        <fullName evidence="1">Uncharacterized protein</fullName>
    </submittedName>
</protein>
<dbReference type="RefSeq" id="WP_063626258.1">
    <property type="nucleotide sequence ID" value="NZ_LVLH01000040.1"/>
</dbReference>
<proteinExistence type="predicted"/>
<sequence length="202" mass="24042">MILNKIKIFKNLIENFENDKLNLFINGCKNNELILIVDFWYKDKIYSMINLYKELLMLSYYSINDIYQEFLMIVAPVLKKYKPHLDKCSFTSFLLSVVKKFTMSKIKSSTSTTKKPKLGFIDFDNLYYVIDEDASNNIEKEIQTTDIKNLIKFVDVKKDPYCKYLSSDLKTKNFYSTTKINQIKSDFIQKVNFFFSFQKRNL</sequence>
<comment type="caution">
    <text evidence="1">The sequence shown here is derived from an EMBL/GenBank/DDBJ whole genome shotgun (WGS) entry which is preliminary data.</text>
</comment>
<dbReference type="Proteomes" id="UP000076983">
    <property type="component" value="Unassembled WGS sequence"/>
</dbReference>
<keyword evidence="2" id="KW-1185">Reference proteome</keyword>
<accession>A0A168R9X9</accession>
<evidence type="ECO:0000313" key="2">
    <source>
        <dbReference type="Proteomes" id="UP000076983"/>
    </source>
</evidence>
<evidence type="ECO:0000313" key="1">
    <source>
        <dbReference type="EMBL" id="OAB48767.1"/>
    </source>
</evidence>
<organism evidence="1 2">
    <name type="scientific">Mycoplasmopsis gallinarum</name>
    <dbReference type="NCBI Taxonomy" id="29557"/>
    <lineage>
        <taxon>Bacteria</taxon>
        <taxon>Bacillati</taxon>
        <taxon>Mycoplasmatota</taxon>
        <taxon>Mycoplasmoidales</taxon>
        <taxon>Metamycoplasmataceae</taxon>
        <taxon>Mycoplasmopsis</taxon>
    </lineage>
</organism>
<dbReference type="AlphaFoldDB" id="A0A168R9X9"/>
<dbReference type="EMBL" id="LVLH01000040">
    <property type="protein sequence ID" value="OAB48767.1"/>
    <property type="molecule type" value="Genomic_DNA"/>
</dbReference>
<dbReference type="PATRIC" id="fig|29557.3.peg.480"/>